<dbReference type="Proteomes" id="UP000235649">
    <property type="component" value="Unassembled WGS sequence"/>
</dbReference>
<dbReference type="SUPFAM" id="SSF56784">
    <property type="entry name" value="HAD-like"/>
    <property type="match status" value="1"/>
</dbReference>
<keyword evidence="2" id="KW-1185">Reference proteome</keyword>
<accession>A0A2N7AVZ2</accession>
<dbReference type="PROSITE" id="PS01229">
    <property type="entry name" value="COF_2"/>
    <property type="match status" value="1"/>
</dbReference>
<name>A0A2N7AVZ2_9LACO</name>
<dbReference type="NCBIfam" id="TIGR00099">
    <property type="entry name" value="Cof-subfamily"/>
    <property type="match status" value="1"/>
</dbReference>
<dbReference type="SFLD" id="SFLDG01144">
    <property type="entry name" value="C2.B.4:_PGP_Like"/>
    <property type="match status" value="1"/>
</dbReference>
<sequence length="272" mass="30179">MSKIKLVTLDIDDTLLDDNQIISEANMKAIHQAIDLGVKVVLCSGRTHTGMKEYLDKLGINGNDQYIITNGGSIIESVAGDIIYKKTLSNKTYREIDAFIQKNELHYNVVDVLGNTFTSNNDFIDPYTIIQAFENGKGLFIRTPDQLPENFEITKAIINENKIKLDSIEDSVNQRFGQNYYIVRTGDGFLEIMPKNIDKGSALASLADFLKIDISETMAIGDGENDIPMLKKAGISIAMGNSKMKIKNMVDFVTSNNNESGVAEAFSKYVLN</sequence>
<dbReference type="NCBIfam" id="TIGR01484">
    <property type="entry name" value="HAD-SF-IIB"/>
    <property type="match status" value="1"/>
</dbReference>
<dbReference type="GO" id="GO:0016791">
    <property type="term" value="F:phosphatase activity"/>
    <property type="evidence" value="ECO:0007669"/>
    <property type="project" value="TreeGrafter"/>
</dbReference>
<evidence type="ECO:0000313" key="2">
    <source>
        <dbReference type="Proteomes" id="UP000235649"/>
    </source>
</evidence>
<comment type="caution">
    <text evidence="1">The sequence shown here is derived from an EMBL/GenBank/DDBJ whole genome shotgun (WGS) entry which is preliminary data.</text>
</comment>
<dbReference type="Gene3D" id="3.30.1240.10">
    <property type="match status" value="1"/>
</dbReference>
<organism evidence="1 2">
    <name type="scientific">Companilactobacillus nuruki</name>
    <dbReference type="NCBI Taxonomy" id="1993540"/>
    <lineage>
        <taxon>Bacteria</taxon>
        <taxon>Bacillati</taxon>
        <taxon>Bacillota</taxon>
        <taxon>Bacilli</taxon>
        <taxon>Lactobacillales</taxon>
        <taxon>Lactobacillaceae</taxon>
        <taxon>Companilactobacillus</taxon>
    </lineage>
</organism>
<evidence type="ECO:0000313" key="1">
    <source>
        <dbReference type="EMBL" id="PMD72483.1"/>
    </source>
</evidence>
<dbReference type="InterPro" id="IPR023214">
    <property type="entry name" value="HAD_sf"/>
</dbReference>
<dbReference type="Gene3D" id="3.40.50.1000">
    <property type="entry name" value="HAD superfamily/HAD-like"/>
    <property type="match status" value="1"/>
</dbReference>
<dbReference type="GO" id="GO:0005829">
    <property type="term" value="C:cytosol"/>
    <property type="evidence" value="ECO:0007669"/>
    <property type="project" value="TreeGrafter"/>
</dbReference>
<dbReference type="InterPro" id="IPR036412">
    <property type="entry name" value="HAD-like_sf"/>
</dbReference>
<dbReference type="Pfam" id="PF08282">
    <property type="entry name" value="Hydrolase_3"/>
    <property type="match status" value="1"/>
</dbReference>
<gene>
    <name evidence="1" type="ORF">CBP76_03340</name>
</gene>
<dbReference type="PANTHER" id="PTHR10000:SF8">
    <property type="entry name" value="HAD SUPERFAMILY HYDROLASE-LIKE, TYPE 3"/>
    <property type="match status" value="1"/>
</dbReference>
<dbReference type="EMBL" id="NIPR01000006">
    <property type="protein sequence ID" value="PMD72483.1"/>
    <property type="molecule type" value="Genomic_DNA"/>
</dbReference>
<protein>
    <submittedName>
        <fullName evidence="1">Haloacid dehalogenase</fullName>
    </submittedName>
</protein>
<dbReference type="SFLD" id="SFLDG01140">
    <property type="entry name" value="C2.B:_Phosphomannomutase_and_P"/>
    <property type="match status" value="1"/>
</dbReference>
<dbReference type="AlphaFoldDB" id="A0A2N7AVZ2"/>
<dbReference type="SFLD" id="SFLDS00003">
    <property type="entry name" value="Haloacid_Dehalogenase"/>
    <property type="match status" value="1"/>
</dbReference>
<dbReference type="PANTHER" id="PTHR10000">
    <property type="entry name" value="PHOSPHOSERINE PHOSPHATASE"/>
    <property type="match status" value="1"/>
</dbReference>
<dbReference type="OrthoDB" id="9790031at2"/>
<proteinExistence type="predicted"/>
<dbReference type="GO" id="GO:0000287">
    <property type="term" value="F:magnesium ion binding"/>
    <property type="evidence" value="ECO:0007669"/>
    <property type="project" value="TreeGrafter"/>
</dbReference>
<dbReference type="RefSeq" id="WP_102195525.1">
    <property type="nucleotide sequence ID" value="NZ_NIPR01000006.1"/>
</dbReference>
<reference evidence="1 2" key="1">
    <citation type="submission" date="2017-05" db="EMBL/GenBank/DDBJ databases">
        <title>Lactobacillus nurukis nov., sp. nov., isolated from nuruk.</title>
        <authorList>
            <person name="Kim S.-J."/>
        </authorList>
    </citation>
    <scope>NUCLEOTIDE SEQUENCE [LARGE SCALE GENOMIC DNA]</scope>
    <source>
        <strain evidence="1 2">SYF10-1a</strain>
    </source>
</reference>
<dbReference type="InterPro" id="IPR000150">
    <property type="entry name" value="Cof"/>
</dbReference>
<dbReference type="InterPro" id="IPR006379">
    <property type="entry name" value="HAD-SF_hydro_IIB"/>
</dbReference>
<dbReference type="CDD" id="cd07516">
    <property type="entry name" value="HAD_Pase"/>
    <property type="match status" value="1"/>
</dbReference>